<dbReference type="AlphaFoldDB" id="A0A6M3KSC9"/>
<gene>
    <name evidence="1" type="ORF">MM415B02306_0011</name>
</gene>
<accession>A0A6M3KSC9</accession>
<protein>
    <submittedName>
        <fullName evidence="1">Uncharacterized protein</fullName>
    </submittedName>
</protein>
<organism evidence="1">
    <name type="scientific">viral metagenome</name>
    <dbReference type="NCBI Taxonomy" id="1070528"/>
    <lineage>
        <taxon>unclassified sequences</taxon>
        <taxon>metagenomes</taxon>
        <taxon>organismal metagenomes</taxon>
    </lineage>
</organism>
<name>A0A6M3KSC9_9ZZZZ</name>
<reference evidence="1" key="1">
    <citation type="submission" date="2020-03" db="EMBL/GenBank/DDBJ databases">
        <title>The deep terrestrial virosphere.</title>
        <authorList>
            <person name="Holmfeldt K."/>
            <person name="Nilsson E."/>
            <person name="Simone D."/>
            <person name="Lopez-Fernandez M."/>
            <person name="Wu X."/>
            <person name="de Brujin I."/>
            <person name="Lundin D."/>
            <person name="Andersson A."/>
            <person name="Bertilsson S."/>
            <person name="Dopson M."/>
        </authorList>
    </citation>
    <scope>NUCLEOTIDE SEQUENCE</scope>
    <source>
        <strain evidence="1">MM415B02306</strain>
    </source>
</reference>
<dbReference type="EMBL" id="MT142544">
    <property type="protein sequence ID" value="QJA84969.1"/>
    <property type="molecule type" value="Genomic_DNA"/>
</dbReference>
<sequence>MEGCNEQKVTWSKNEGKYTCQATQCLHFLDGGGCKLGKVSLTCDNNECSSNRKVECFGIYICSGMDVHLDANGKCLGFIKNNQI</sequence>
<proteinExistence type="predicted"/>
<evidence type="ECO:0000313" key="1">
    <source>
        <dbReference type="EMBL" id="QJA84969.1"/>
    </source>
</evidence>